<evidence type="ECO:0000313" key="7">
    <source>
        <dbReference type="Proteomes" id="UP000182179"/>
    </source>
</evidence>
<reference evidence="4 6" key="1">
    <citation type="submission" date="2016-08" db="EMBL/GenBank/DDBJ databases">
        <title>Draft genome sequence of Pseudomonas costantinii LMG 22119, type strain isolated from cultivated mushroom (Agaricus bisporus) sporophores.</title>
        <authorList>
            <person name="Tambong J.T."/>
        </authorList>
    </citation>
    <scope>NUCLEOTIDE SEQUENCE [LARGE SCALE GENOMIC DNA]</scope>
    <source>
        <strain evidence="4 6">LMG 22119</strain>
    </source>
</reference>
<evidence type="ECO:0000313" key="5">
    <source>
        <dbReference type="EMBL" id="SEE38348.1"/>
    </source>
</evidence>
<feature type="domain" description="Baseplate J-like central" evidence="2">
    <location>
        <begin position="192"/>
        <end position="251"/>
    </location>
</feature>
<dbReference type="AlphaFoldDB" id="A0A1S2UBN5"/>
<dbReference type="InterPro" id="IPR058530">
    <property type="entry name" value="Baseplate_J-like_C"/>
</dbReference>
<keyword evidence="7" id="KW-1185">Reference proteome</keyword>
<feature type="domain" description="Baseplate J-like C-terminal" evidence="3">
    <location>
        <begin position="274"/>
        <end position="336"/>
    </location>
</feature>
<comment type="similarity">
    <text evidence="1">Belongs to the Mu gp47/PBSX XkdT family.</text>
</comment>
<reference evidence="5 7" key="2">
    <citation type="submission" date="2016-10" db="EMBL/GenBank/DDBJ databases">
        <authorList>
            <person name="Varghese N."/>
            <person name="Submissions S."/>
        </authorList>
    </citation>
    <scope>NUCLEOTIDE SEQUENCE [LARGE SCALE GENOMIC DNA]</scope>
    <source>
        <strain evidence="5 7">BS2773</strain>
    </source>
</reference>
<gene>
    <name evidence="4" type="ORF">BFL40_32265</name>
    <name evidence="5" type="ORF">SAMN04515675_5241</name>
</gene>
<proteinExistence type="inferred from homology"/>
<dbReference type="Proteomes" id="UP000182179">
    <property type="component" value="Unassembled WGS sequence"/>
</dbReference>
<accession>A0A1S2UBN5</accession>
<evidence type="ECO:0000259" key="2">
    <source>
        <dbReference type="Pfam" id="PF26078"/>
    </source>
</evidence>
<dbReference type="InterPro" id="IPR058531">
    <property type="entry name" value="Baseplate_J_M"/>
</dbReference>
<dbReference type="OrthoDB" id="7565172at2"/>
<dbReference type="Proteomes" id="UP000181661">
    <property type="component" value="Unassembled WGS sequence"/>
</dbReference>
<evidence type="ECO:0000313" key="4">
    <source>
        <dbReference type="EMBL" id="OIN43328.1"/>
    </source>
</evidence>
<evidence type="ECO:0000313" key="6">
    <source>
        <dbReference type="Proteomes" id="UP000181661"/>
    </source>
</evidence>
<dbReference type="PANTHER" id="PTHR37829:SF3">
    <property type="entry name" value="PROTEIN JAYE-RELATED"/>
    <property type="match status" value="1"/>
</dbReference>
<dbReference type="PANTHER" id="PTHR37829">
    <property type="entry name" value="PHAGE-LIKE ELEMENT PBSX PROTEIN XKDT"/>
    <property type="match status" value="1"/>
</dbReference>
<dbReference type="Pfam" id="PF26079">
    <property type="entry name" value="Baseplate_J_C"/>
    <property type="match status" value="1"/>
</dbReference>
<dbReference type="EMBL" id="FNTS01000002">
    <property type="protein sequence ID" value="SEE38348.1"/>
    <property type="molecule type" value="Genomic_DNA"/>
</dbReference>
<dbReference type="InterPro" id="IPR052399">
    <property type="entry name" value="Phage_Baseplate_Assmbl_Protein"/>
</dbReference>
<protein>
    <submittedName>
        <fullName evidence="4">Phage tail protein</fullName>
    </submittedName>
    <submittedName>
        <fullName evidence="5">Uncharacterized phage protein gp47/JayE</fullName>
    </submittedName>
</protein>
<name>A0A1S2UBN5_9PSED</name>
<sequence>MAFSAPNLETILAAILRDIKALNDEADIGTDSDHYIRSAAIAAAIEGLYQKLAWLYRQVFPDTADVEELVHAAGIRGVQRKAPVAATGLVGLKGTASVELLQGSTLTHRVTGEQFDSLASAKLGTDGTTTVQVKAHTVGSSLDGLTGDLVLTSPPLGMDANASFVGATTGGEDQESPESLLARLLDVIQSPPAGGNLADFKRWAKEVDGVADVLVLPKRRSGNSIDLVLTASTGSPSAEVITRCLEHVTSVCSVFANVWAYAPTERRVNSAGLVELAEGYALADVQVAAQSGYNSLLGALKPRETLKRSQIENMIGNLAGVVDRAVTAPTGNVLASDDASLIGWIRPGIITLGLLK</sequence>
<dbReference type="RefSeq" id="WP_071487740.1">
    <property type="nucleotide sequence ID" value="NZ_FNTS01000002.1"/>
</dbReference>
<organism evidence="4 6">
    <name type="scientific">Pseudomonas costantinii</name>
    <dbReference type="NCBI Taxonomy" id="168469"/>
    <lineage>
        <taxon>Bacteria</taxon>
        <taxon>Pseudomonadati</taxon>
        <taxon>Pseudomonadota</taxon>
        <taxon>Gammaproteobacteria</taxon>
        <taxon>Pseudomonadales</taxon>
        <taxon>Pseudomonadaceae</taxon>
        <taxon>Pseudomonas</taxon>
    </lineage>
</organism>
<dbReference type="Pfam" id="PF26078">
    <property type="entry name" value="Baseplate_J_M"/>
    <property type="match status" value="1"/>
</dbReference>
<dbReference type="EMBL" id="MDDR01000066">
    <property type="protein sequence ID" value="OIN43328.1"/>
    <property type="molecule type" value="Genomic_DNA"/>
</dbReference>
<evidence type="ECO:0000259" key="3">
    <source>
        <dbReference type="Pfam" id="PF26079"/>
    </source>
</evidence>
<comment type="caution">
    <text evidence="4">The sequence shown here is derived from an EMBL/GenBank/DDBJ whole genome shotgun (WGS) entry which is preliminary data.</text>
</comment>
<evidence type="ECO:0000256" key="1">
    <source>
        <dbReference type="ARBA" id="ARBA00038087"/>
    </source>
</evidence>